<dbReference type="AlphaFoldDB" id="A0A3N2PSG4"/>
<dbReference type="GeneID" id="39575652"/>
<evidence type="ECO:0000313" key="1">
    <source>
        <dbReference type="EMBL" id="ROT37428.1"/>
    </source>
</evidence>
<proteinExistence type="predicted"/>
<accession>A0A3N2PSG4</accession>
<reference evidence="1 2" key="1">
    <citation type="journal article" date="2018" name="Mol. Ecol.">
        <title>The obligate alkalophilic soda-lake fungus Sodiomyces alkalinus has shifted to a protein diet.</title>
        <authorList>
            <person name="Grum-Grzhimaylo A.A."/>
            <person name="Falkoski D.L."/>
            <person name="van den Heuvel J."/>
            <person name="Valero-Jimenez C.A."/>
            <person name="Min B."/>
            <person name="Choi I.G."/>
            <person name="Lipzen A."/>
            <person name="Daum C.G."/>
            <person name="Aanen D.K."/>
            <person name="Tsang A."/>
            <person name="Henrissat B."/>
            <person name="Bilanenko E.N."/>
            <person name="de Vries R.P."/>
            <person name="van Kan J.A.L."/>
            <person name="Grigoriev I.V."/>
            <person name="Debets A.J.M."/>
        </authorList>
    </citation>
    <scope>NUCLEOTIDE SEQUENCE [LARGE SCALE GENOMIC DNA]</scope>
    <source>
        <strain evidence="1 2">F11</strain>
    </source>
</reference>
<organism evidence="1 2">
    <name type="scientific">Sodiomyces alkalinus (strain CBS 110278 / VKM F-3762 / F11)</name>
    <name type="common">Alkaliphilic filamentous fungus</name>
    <dbReference type="NCBI Taxonomy" id="1314773"/>
    <lineage>
        <taxon>Eukaryota</taxon>
        <taxon>Fungi</taxon>
        <taxon>Dikarya</taxon>
        <taxon>Ascomycota</taxon>
        <taxon>Pezizomycotina</taxon>
        <taxon>Sordariomycetes</taxon>
        <taxon>Hypocreomycetidae</taxon>
        <taxon>Glomerellales</taxon>
        <taxon>Plectosphaerellaceae</taxon>
        <taxon>Sodiomyces</taxon>
    </lineage>
</organism>
<dbReference type="RefSeq" id="XP_028465234.1">
    <property type="nucleotide sequence ID" value="XM_028607174.1"/>
</dbReference>
<dbReference type="EMBL" id="ML119057">
    <property type="protein sequence ID" value="ROT37428.1"/>
    <property type="molecule type" value="Genomic_DNA"/>
</dbReference>
<keyword evidence="2" id="KW-1185">Reference proteome</keyword>
<gene>
    <name evidence="1" type="ORF">SODALDRAFT_196585</name>
</gene>
<name>A0A3N2PSG4_SODAK</name>
<sequence length="234" mass="25422">MLGKCHRDAVRTSLGPYARFRPTHCIPGGPEMHTVSLYLFSPLTLLHFRLRKGSKFCARRCSSTSHPDLKPTPPPCTTRTTVTSLVIITTTITTTAATTTTAAAAGGATAANSHRHEYYRKSMMIPKRSGGAFCNVVHCGRHCTPQDGTGTCNVTHCERCCTSIKTPPGNSVSCEDICYREHCTATTTKPTELDAFFCRRDWTTIKPPPPGDSASCDGNCCPSQRHTGRIKVSD</sequence>
<dbReference type="Proteomes" id="UP000272025">
    <property type="component" value="Unassembled WGS sequence"/>
</dbReference>
<protein>
    <submittedName>
        <fullName evidence="1">Uncharacterized protein</fullName>
    </submittedName>
</protein>
<evidence type="ECO:0000313" key="2">
    <source>
        <dbReference type="Proteomes" id="UP000272025"/>
    </source>
</evidence>